<sequence>MDALAAYPTRAARAQIAAADWDAAVHAWTSWLRDSAAAPDSAFEELFGTEQPLSAFIYAYLDAHTPRKNADEHGFTGATATKAEDELSEAVFLVLERVFHLESTKLQILKHPFVLFDFCVLYALDCAPRVLHTVEHISLSAERQVIIEAHRVRDEYIVQIQQLVETEKIIQEKKQRVQLQALMVFVRLCAPATCVFLDEGFIGLIARVYQRGALISGIKEELLWLVFTLFTSFLWERGVCEQIVRRFRWLYEEEWVSRELLRDLVLETEIVERFYEGALFSEEIVSELRALREASLPGKLLPWKQLPGIQKLQELFPASTEAFLDECLCACGGDVEAAVCMILESNSTVDTQKSIDTCTGKERCVFLQKLKHSNGQFRVCPVNSGCPVATGNDRCLPGGNKLDRVVEIQKIYRGKKGYASADAMLEDKLFVREHKQMIMDSVFVNDEDEKDDTYEEAGSSDGEVREECRMNRVDGILYTTYIVSPEVFNRTMEARRSCGRKELQASTGLSDEQIECWKMMLDRNPRQAEKYEEMYGFSGNEALPSSKWSSDQNRGFDKDFSKTRFLNTRGKKNRKNR</sequence>
<dbReference type="EMBL" id="LFWA01000006">
    <property type="protein sequence ID" value="KTW31019.1"/>
    <property type="molecule type" value="Genomic_DNA"/>
</dbReference>
<accession>A0A0W4ZRM4</accession>
<dbReference type="RefSeq" id="XP_018230009.1">
    <property type="nucleotide sequence ID" value="XM_018373834.1"/>
</dbReference>
<evidence type="ECO:0000259" key="2">
    <source>
        <dbReference type="PROSITE" id="PS51140"/>
    </source>
</evidence>
<dbReference type="GO" id="GO:0043130">
    <property type="term" value="F:ubiquitin binding"/>
    <property type="evidence" value="ECO:0007669"/>
    <property type="project" value="InterPro"/>
</dbReference>
<keyword evidence="4" id="KW-1185">Reference proteome</keyword>
<dbReference type="Proteomes" id="UP000053447">
    <property type="component" value="Unassembled WGS sequence"/>
</dbReference>
<reference evidence="4" key="1">
    <citation type="journal article" date="2016" name="Nat. Commun.">
        <title>Genome analysis of three Pneumocystis species reveals adaptation mechanisms to life exclusively in mammalian hosts.</title>
        <authorList>
            <person name="Ma L."/>
            <person name="Chen Z."/>
            <person name="Huang D.W."/>
            <person name="Kutty G."/>
            <person name="Ishihara M."/>
            <person name="Wang H."/>
            <person name="Abouelleil A."/>
            <person name="Bishop L."/>
            <person name="Davey E."/>
            <person name="Deng R."/>
            <person name="Deng X."/>
            <person name="Fan L."/>
            <person name="Fantoni G."/>
            <person name="Fitzgerald M."/>
            <person name="Gogineni E."/>
            <person name="Goldberg J.M."/>
            <person name="Handley G."/>
            <person name="Hu X."/>
            <person name="Huber C."/>
            <person name="Jiao X."/>
            <person name="Jones K."/>
            <person name="Levin J.Z."/>
            <person name="Liu Y."/>
            <person name="Macdonald P."/>
            <person name="Melnikov A."/>
            <person name="Raley C."/>
            <person name="Sassi M."/>
            <person name="Sherman B.T."/>
            <person name="Song X."/>
            <person name="Sykes S."/>
            <person name="Tran B."/>
            <person name="Walsh L."/>
            <person name="Xia Y."/>
            <person name="Yang J."/>
            <person name="Young S."/>
            <person name="Zeng Q."/>
            <person name="Zheng X."/>
            <person name="Stephens R."/>
            <person name="Nusbaum C."/>
            <person name="Birren B.W."/>
            <person name="Azadi P."/>
            <person name="Lempicki R.A."/>
            <person name="Cuomo C.A."/>
            <person name="Kovacs J.A."/>
        </authorList>
    </citation>
    <scope>NUCLEOTIDE SEQUENCE [LARGE SCALE GENOMIC DNA]</scope>
    <source>
        <strain evidence="4">RU7</strain>
    </source>
</reference>
<feature type="region of interest" description="Disordered" evidence="1">
    <location>
        <begin position="541"/>
        <end position="577"/>
    </location>
</feature>
<name>A0A0W4ZRM4_PNEJ7</name>
<dbReference type="CDD" id="cd14279">
    <property type="entry name" value="CUE"/>
    <property type="match status" value="1"/>
</dbReference>
<comment type="caution">
    <text evidence="3">The sequence shown here is derived from an EMBL/GenBank/DDBJ whole genome shotgun (WGS) entry which is preliminary data.</text>
</comment>
<dbReference type="AlphaFoldDB" id="A0A0W4ZRM4"/>
<dbReference type="PROSITE" id="PS51140">
    <property type="entry name" value="CUE"/>
    <property type="match status" value="1"/>
</dbReference>
<gene>
    <name evidence="3" type="ORF">T551_01571</name>
</gene>
<dbReference type="InterPro" id="IPR003892">
    <property type="entry name" value="CUE"/>
</dbReference>
<evidence type="ECO:0000313" key="3">
    <source>
        <dbReference type="EMBL" id="KTW31019.1"/>
    </source>
</evidence>
<protein>
    <recommendedName>
        <fullName evidence="2">CUE domain-containing protein</fullName>
    </recommendedName>
</protein>
<dbReference type="STRING" id="1408657.A0A0W4ZRM4"/>
<organism evidence="3 4">
    <name type="scientific">Pneumocystis jirovecii (strain RU7)</name>
    <name type="common">Human pneumocystis pneumonia agent</name>
    <dbReference type="NCBI Taxonomy" id="1408657"/>
    <lineage>
        <taxon>Eukaryota</taxon>
        <taxon>Fungi</taxon>
        <taxon>Dikarya</taxon>
        <taxon>Ascomycota</taxon>
        <taxon>Taphrinomycotina</taxon>
        <taxon>Pneumocystomycetes</taxon>
        <taxon>Pneumocystaceae</taxon>
        <taxon>Pneumocystis</taxon>
    </lineage>
</organism>
<proteinExistence type="predicted"/>
<dbReference type="VEuPathDB" id="FungiDB:T551_01571"/>
<feature type="domain" description="CUE" evidence="2">
    <location>
        <begin position="304"/>
        <end position="347"/>
    </location>
</feature>
<evidence type="ECO:0000256" key="1">
    <source>
        <dbReference type="SAM" id="MobiDB-lite"/>
    </source>
</evidence>
<evidence type="ECO:0000313" key="4">
    <source>
        <dbReference type="Proteomes" id="UP000053447"/>
    </source>
</evidence>
<dbReference type="OrthoDB" id="5577209at2759"/>
<dbReference type="GeneID" id="28940089"/>